<comment type="caution">
    <text evidence="2">The sequence shown here is derived from an EMBL/GenBank/DDBJ whole genome shotgun (WGS) entry which is preliminary data.</text>
</comment>
<proteinExistence type="predicted"/>
<evidence type="ECO:0000313" key="3">
    <source>
        <dbReference type="Proteomes" id="UP001246372"/>
    </source>
</evidence>
<evidence type="ECO:0000313" key="2">
    <source>
        <dbReference type="EMBL" id="MDT9001756.1"/>
    </source>
</evidence>
<feature type="chain" id="PRO_5045135738" description="DUF2147 domain-containing protein" evidence="1">
    <location>
        <begin position="22"/>
        <end position="143"/>
    </location>
</feature>
<evidence type="ECO:0008006" key="4">
    <source>
        <dbReference type="Google" id="ProtNLM"/>
    </source>
</evidence>
<keyword evidence="1" id="KW-0732">Signal</keyword>
<reference evidence="2" key="1">
    <citation type="submission" date="2023-09" db="EMBL/GenBank/DDBJ databases">
        <title>Paucibacter sp. APW11 Genome sequencing and assembly.</title>
        <authorList>
            <person name="Kim I."/>
        </authorList>
    </citation>
    <scope>NUCLEOTIDE SEQUENCE</scope>
    <source>
        <strain evidence="2">APW11</strain>
    </source>
</reference>
<name>A0ABU3PIC1_9BURK</name>
<organism evidence="2 3">
    <name type="scientific">Roseateles aquae</name>
    <dbReference type="NCBI Taxonomy" id="3077235"/>
    <lineage>
        <taxon>Bacteria</taxon>
        <taxon>Pseudomonadati</taxon>
        <taxon>Pseudomonadota</taxon>
        <taxon>Betaproteobacteria</taxon>
        <taxon>Burkholderiales</taxon>
        <taxon>Sphaerotilaceae</taxon>
        <taxon>Roseateles</taxon>
    </lineage>
</organism>
<accession>A0ABU3PIC1</accession>
<feature type="signal peptide" evidence="1">
    <location>
        <begin position="1"/>
        <end position="21"/>
    </location>
</feature>
<evidence type="ECO:0000256" key="1">
    <source>
        <dbReference type="SAM" id="SignalP"/>
    </source>
</evidence>
<gene>
    <name evidence="2" type="ORF">RQP53_20940</name>
</gene>
<protein>
    <recommendedName>
        <fullName evidence="4">DUF2147 domain-containing protein</fullName>
    </recommendedName>
</protein>
<keyword evidence="3" id="KW-1185">Reference proteome</keyword>
<sequence>MRRLTYAVAVLLAVLQGEAIAADMSGTWEYNGPAESGMWLKTKQEGSTLRFQLELQRGAPSYNSGWIDGELELRRNIGVFRKVLDYGGTCEIGFQFSPEYVELRQLGDVSGCGFGHNVYADGVLRRKTHSSPKFSNGDPRFGS</sequence>
<dbReference type="RefSeq" id="WP_315652643.1">
    <property type="nucleotide sequence ID" value="NZ_JAVXZY010000011.1"/>
</dbReference>
<dbReference type="EMBL" id="JAVXZY010000011">
    <property type="protein sequence ID" value="MDT9001756.1"/>
    <property type="molecule type" value="Genomic_DNA"/>
</dbReference>
<dbReference type="Proteomes" id="UP001246372">
    <property type="component" value="Unassembled WGS sequence"/>
</dbReference>